<evidence type="ECO:0000313" key="6">
    <source>
        <dbReference type="EMBL" id="MEZ6852626.1"/>
    </source>
</evidence>
<name>A0ABV4JSI5_9BACT</name>
<dbReference type="NCBIfam" id="TIGR03500">
    <property type="entry name" value="FliO_TIGR"/>
    <property type="match status" value="1"/>
</dbReference>
<reference evidence="6 7" key="1">
    <citation type="submission" date="2024-07" db="EMBL/GenBank/DDBJ databases">
        <title>Active virus-host system and metabolic interactions in a Lokiarchaeon culture.</title>
        <authorList>
            <person name="Ponce Toledo R.I."/>
            <person name="Rodrigues Oliveira T."/>
            <person name="Schleper C."/>
        </authorList>
    </citation>
    <scope>NUCLEOTIDE SEQUENCE [LARGE SCALE GENOMIC DNA]</scope>
    <source>
        <strain evidence="6 7">B35</strain>
    </source>
</reference>
<comment type="subcellular location">
    <subcellularLocation>
        <location evidence="5">Cell membrane</location>
    </subcellularLocation>
    <subcellularLocation>
        <location evidence="5">Bacterial flagellum basal body</location>
    </subcellularLocation>
</comment>
<keyword evidence="7" id="KW-1185">Reference proteome</keyword>
<proteinExistence type="inferred from homology"/>
<evidence type="ECO:0000256" key="2">
    <source>
        <dbReference type="ARBA" id="ARBA00022692"/>
    </source>
</evidence>
<keyword evidence="6" id="KW-0969">Cilium</keyword>
<evidence type="ECO:0000256" key="1">
    <source>
        <dbReference type="ARBA" id="ARBA00022475"/>
    </source>
</evidence>
<comment type="caution">
    <text evidence="6">The sequence shown here is derived from an EMBL/GenBank/DDBJ whole genome shotgun (WGS) entry which is preliminary data.</text>
</comment>
<keyword evidence="6" id="KW-0282">Flagellum</keyword>
<keyword evidence="2 5" id="KW-0812">Transmembrane</keyword>
<dbReference type="RefSeq" id="WP_051177048.1">
    <property type="nucleotide sequence ID" value="NZ_CP192217.1"/>
</dbReference>
<keyword evidence="5" id="KW-0975">Bacterial flagellum</keyword>
<accession>A0ABV4JSI5</accession>
<dbReference type="Proteomes" id="UP001568358">
    <property type="component" value="Unassembled WGS sequence"/>
</dbReference>
<keyword evidence="4 5" id="KW-0472">Membrane</keyword>
<feature type="transmembrane region" description="Helical" evidence="5">
    <location>
        <begin position="33"/>
        <end position="57"/>
    </location>
</feature>
<evidence type="ECO:0000256" key="4">
    <source>
        <dbReference type="ARBA" id="ARBA00023136"/>
    </source>
</evidence>
<sequence>MHNILVTAAHAAIDSSAEIVNGTSPAVPEVVGWGSYIQAIGILLLLLGGLYGLLWFVKKVGMNKGLRGKKGGKLTLDIEERFHLAPKKQLVVVRFLNKRLLLGVTDHQINLLSETETEDDSSDSSDTKEFKKIMGQLRDTDSDS</sequence>
<dbReference type="EMBL" id="JBFSOO010000002">
    <property type="protein sequence ID" value="MEZ6852626.1"/>
    <property type="molecule type" value="Genomic_DNA"/>
</dbReference>
<organism evidence="6 7">
    <name type="scientific">Halodesulfovibrio aestuarii</name>
    <dbReference type="NCBI Taxonomy" id="126333"/>
    <lineage>
        <taxon>Bacteria</taxon>
        <taxon>Pseudomonadati</taxon>
        <taxon>Thermodesulfobacteriota</taxon>
        <taxon>Desulfovibrionia</taxon>
        <taxon>Desulfovibrionales</taxon>
        <taxon>Desulfovibrionaceae</taxon>
        <taxon>Halodesulfovibrio</taxon>
    </lineage>
</organism>
<dbReference type="Pfam" id="PF04347">
    <property type="entry name" value="FliO"/>
    <property type="match status" value="1"/>
</dbReference>
<comment type="similarity">
    <text evidence="5">Belongs to the FliO/MopB family.</text>
</comment>
<keyword evidence="1 5" id="KW-1003">Cell membrane</keyword>
<gene>
    <name evidence="6" type="primary">fliO</name>
    <name evidence="6" type="ORF">AB2Z07_03625</name>
</gene>
<dbReference type="InterPro" id="IPR022781">
    <property type="entry name" value="Flagellar_biosynth_FliO"/>
</dbReference>
<evidence type="ECO:0000256" key="3">
    <source>
        <dbReference type="ARBA" id="ARBA00022989"/>
    </source>
</evidence>
<evidence type="ECO:0000313" key="7">
    <source>
        <dbReference type="Proteomes" id="UP001568358"/>
    </source>
</evidence>
<protein>
    <recommendedName>
        <fullName evidence="5">Flagellar protein</fullName>
    </recommendedName>
</protein>
<evidence type="ECO:0000256" key="5">
    <source>
        <dbReference type="RuleBase" id="RU362064"/>
    </source>
</evidence>
<keyword evidence="6" id="KW-0966">Cell projection</keyword>
<keyword evidence="3 5" id="KW-1133">Transmembrane helix</keyword>